<dbReference type="EMBL" id="FOIO01000055">
    <property type="protein sequence ID" value="SEU08099.1"/>
    <property type="molecule type" value="Genomic_DNA"/>
</dbReference>
<dbReference type="RefSeq" id="WP_074663876.1">
    <property type="nucleotide sequence ID" value="NZ_FOIO01000055.1"/>
</dbReference>
<evidence type="ECO:0000256" key="2">
    <source>
        <dbReference type="SAM" id="SignalP"/>
    </source>
</evidence>
<dbReference type="PROSITE" id="PS51257">
    <property type="entry name" value="PROKAR_LIPOPROTEIN"/>
    <property type="match status" value="1"/>
</dbReference>
<feature type="signal peptide" evidence="2">
    <location>
        <begin position="1"/>
        <end position="21"/>
    </location>
</feature>
<protein>
    <submittedName>
        <fullName evidence="3">Tripartite ATP-independent transporter solute receptor, DctP family</fullName>
    </submittedName>
</protein>
<evidence type="ECO:0000256" key="1">
    <source>
        <dbReference type="ARBA" id="ARBA00022729"/>
    </source>
</evidence>
<dbReference type="PANTHER" id="PTHR33376:SF3">
    <property type="entry name" value="C4-DICARBOXYLATE-BINDING PROTEIN"/>
    <property type="match status" value="1"/>
</dbReference>
<reference evidence="3 4" key="1">
    <citation type="submission" date="2016-10" db="EMBL/GenBank/DDBJ databases">
        <authorList>
            <person name="Varghese N."/>
            <person name="Submissions S."/>
        </authorList>
    </citation>
    <scope>NUCLEOTIDE SEQUENCE [LARGE SCALE GENOMIC DNA]</scope>
    <source>
        <strain evidence="3 4">NLAE-zl-C196</strain>
    </source>
</reference>
<dbReference type="Proteomes" id="UP000182121">
    <property type="component" value="Unassembled WGS sequence"/>
</dbReference>
<comment type="caution">
    <text evidence="3">The sequence shown here is derived from an EMBL/GenBank/DDBJ whole genome shotgun (WGS) entry which is preliminary data.</text>
</comment>
<dbReference type="Gene3D" id="3.40.190.170">
    <property type="entry name" value="Bacterial extracellular solute-binding protein, family 7"/>
    <property type="match status" value="1"/>
</dbReference>
<dbReference type="InterPro" id="IPR038404">
    <property type="entry name" value="TRAP_DctP_sf"/>
</dbReference>
<evidence type="ECO:0000313" key="3">
    <source>
        <dbReference type="EMBL" id="SEU08099.1"/>
    </source>
</evidence>
<gene>
    <name evidence="3" type="ORF">SAMN05216521_105513</name>
</gene>
<dbReference type="Pfam" id="PF03480">
    <property type="entry name" value="DctP"/>
    <property type="match status" value="1"/>
</dbReference>
<feature type="chain" id="PRO_5039023740" evidence="2">
    <location>
        <begin position="22"/>
        <end position="346"/>
    </location>
</feature>
<proteinExistence type="predicted"/>
<dbReference type="InterPro" id="IPR018389">
    <property type="entry name" value="DctP_fam"/>
</dbReference>
<accession>A0A1I0JE24</accession>
<keyword evidence="1 2" id="KW-0732">Signal</keyword>
<dbReference type="PANTHER" id="PTHR33376">
    <property type="match status" value="1"/>
</dbReference>
<dbReference type="GO" id="GO:0055085">
    <property type="term" value="P:transmembrane transport"/>
    <property type="evidence" value="ECO:0007669"/>
    <property type="project" value="InterPro"/>
</dbReference>
<keyword evidence="3" id="KW-0675">Receptor</keyword>
<dbReference type="CDD" id="cd13669">
    <property type="entry name" value="PBP2_TRAP_TM0322_like"/>
    <property type="match status" value="1"/>
</dbReference>
<organism evidence="3 4">
    <name type="scientific">Enterocloster clostridioformis</name>
    <dbReference type="NCBI Taxonomy" id="1531"/>
    <lineage>
        <taxon>Bacteria</taxon>
        <taxon>Bacillati</taxon>
        <taxon>Bacillota</taxon>
        <taxon>Clostridia</taxon>
        <taxon>Lachnospirales</taxon>
        <taxon>Lachnospiraceae</taxon>
        <taxon>Enterocloster</taxon>
    </lineage>
</organism>
<name>A0A1I0JE24_9FIRM</name>
<evidence type="ECO:0000313" key="4">
    <source>
        <dbReference type="Proteomes" id="UP000182121"/>
    </source>
</evidence>
<sequence>MRKLFVSTLVALGCIALTACGNGGSSTSANQPANAGKQEAAASSEKITLKFGNTAGEEDIQTIALRDVAERLEKESNGRIVAEVYPSSSLGDTDDLTEQAMQGAAILTVSDPSRLASFVNDYGMLQMPYIFDDYSGLDKVMKTALYDEWKKQFADQGIWLITSNWFSGTRNFCLNKEVKNPEDLAGQRIRTIGNDLCTSSVNAMGAVATPMSWSEVYTSIQQKALDGAEVQTPSFYATRLWEVTKYINKTEHFQLIGSVVTGTKFRDSLSKEDQELVERVFREVGTEYQAKCIEMSDNYEKEMVEKYGVIINNDVNIQAFKDATAPVYAQLGYEDVKEELMKEMAQ</sequence>
<dbReference type="NCBIfam" id="NF037995">
    <property type="entry name" value="TRAP_S1"/>
    <property type="match status" value="1"/>
</dbReference>
<dbReference type="AlphaFoldDB" id="A0A1I0JE24"/>